<evidence type="ECO:0000256" key="10">
    <source>
        <dbReference type="SAM" id="Phobius"/>
    </source>
</evidence>
<evidence type="ECO:0000256" key="5">
    <source>
        <dbReference type="ARBA" id="ARBA00022692"/>
    </source>
</evidence>
<evidence type="ECO:0000256" key="3">
    <source>
        <dbReference type="ARBA" id="ARBA00022448"/>
    </source>
</evidence>
<reference evidence="12 13" key="1">
    <citation type="submission" date="2022-06" db="EMBL/GenBank/DDBJ databases">
        <title>Thiomicrohabdus sp. nov, an obligately chemolithoautotrophic, sulfur-oxidizing bacterium isolated from beach of Guanyin Mountain. Amoy.</title>
        <authorList>
            <person name="Zhu H."/>
        </authorList>
    </citation>
    <scope>NUCLEOTIDE SEQUENCE [LARGE SCALE GENOMIC DNA]</scope>
    <source>
        <strain evidence="12 13">XGS-01</strain>
    </source>
</reference>
<comment type="subcellular location">
    <subcellularLocation>
        <location evidence="1 8">Cell membrane</location>
        <topology evidence="1 8">Multi-pass membrane protein</topology>
    </subcellularLocation>
</comment>
<protein>
    <submittedName>
        <fullName evidence="12">Metal ABC transporter permease</fullName>
    </submittedName>
</protein>
<dbReference type="EMBL" id="CP102381">
    <property type="protein sequence ID" value="WEJ61924.1"/>
    <property type="molecule type" value="Genomic_DNA"/>
</dbReference>
<dbReference type="SMART" id="SM00529">
    <property type="entry name" value="HTH_DTXR"/>
    <property type="match status" value="1"/>
</dbReference>
<dbReference type="Proteomes" id="UP001222275">
    <property type="component" value="Chromosome"/>
</dbReference>
<proteinExistence type="inferred from homology"/>
<dbReference type="InterPro" id="IPR037294">
    <property type="entry name" value="ABC_BtuC-like"/>
</dbReference>
<evidence type="ECO:0000313" key="13">
    <source>
        <dbReference type="Proteomes" id="UP001222275"/>
    </source>
</evidence>
<dbReference type="InterPro" id="IPR036421">
    <property type="entry name" value="Fe_dep_repressor_sf"/>
</dbReference>
<dbReference type="Pfam" id="PF00950">
    <property type="entry name" value="ABC-3"/>
    <property type="match status" value="1"/>
</dbReference>
<evidence type="ECO:0000256" key="2">
    <source>
        <dbReference type="ARBA" id="ARBA00008034"/>
    </source>
</evidence>
<name>A0ABY8C7N8_9GAMM</name>
<keyword evidence="4" id="KW-1003">Cell membrane</keyword>
<dbReference type="CDD" id="cd06550">
    <property type="entry name" value="TM_ABC_iron-siderophores_like"/>
    <property type="match status" value="1"/>
</dbReference>
<feature type="domain" description="Iron dependent repressor metal binding and dimerisation" evidence="11">
    <location>
        <begin position="371"/>
        <end position="439"/>
    </location>
</feature>
<gene>
    <name evidence="12" type="ORF">NR989_07850</name>
</gene>
<dbReference type="RefSeq" id="WP_275594182.1">
    <property type="nucleotide sequence ID" value="NZ_CP102381.1"/>
</dbReference>
<dbReference type="Gene3D" id="1.10.3470.10">
    <property type="entry name" value="ABC transporter involved in vitamin B12 uptake, BtuC"/>
    <property type="match status" value="1"/>
</dbReference>
<keyword evidence="3 8" id="KW-0813">Transport</keyword>
<dbReference type="PANTHER" id="PTHR30477">
    <property type="entry name" value="ABC-TRANSPORTER METAL-BINDING PROTEIN"/>
    <property type="match status" value="1"/>
</dbReference>
<comment type="similarity">
    <text evidence="2 8">Belongs to the ABC-3 integral membrane protein family.</text>
</comment>
<feature type="transmembrane region" description="Helical" evidence="10">
    <location>
        <begin position="160"/>
        <end position="176"/>
    </location>
</feature>
<accession>A0ABY8C7N8</accession>
<feature type="transmembrane region" description="Helical" evidence="10">
    <location>
        <begin position="27"/>
        <end position="50"/>
    </location>
</feature>
<evidence type="ECO:0000256" key="6">
    <source>
        <dbReference type="ARBA" id="ARBA00022989"/>
    </source>
</evidence>
<feature type="transmembrane region" description="Helical" evidence="10">
    <location>
        <begin position="244"/>
        <end position="266"/>
    </location>
</feature>
<feature type="transmembrane region" description="Helical" evidence="10">
    <location>
        <begin position="113"/>
        <end position="131"/>
    </location>
</feature>
<dbReference type="Gene3D" id="1.10.10.10">
    <property type="entry name" value="Winged helix-like DNA-binding domain superfamily/Winged helix DNA-binding domain"/>
    <property type="match status" value="1"/>
</dbReference>
<feature type="region of interest" description="Disordered" evidence="9">
    <location>
        <begin position="426"/>
        <end position="449"/>
    </location>
</feature>
<evidence type="ECO:0000256" key="8">
    <source>
        <dbReference type="RuleBase" id="RU003943"/>
    </source>
</evidence>
<dbReference type="SUPFAM" id="SSF47979">
    <property type="entry name" value="Iron-dependent repressor protein, dimerization domain"/>
    <property type="match status" value="1"/>
</dbReference>
<dbReference type="InterPro" id="IPR001626">
    <property type="entry name" value="ABC_TroCD"/>
</dbReference>
<dbReference type="PANTHER" id="PTHR30477:SF3">
    <property type="entry name" value="METAL TRANSPORT SYSTEM MEMBRANE PROTEIN CT_069-RELATED"/>
    <property type="match status" value="1"/>
</dbReference>
<evidence type="ECO:0000256" key="4">
    <source>
        <dbReference type="ARBA" id="ARBA00022475"/>
    </source>
</evidence>
<evidence type="ECO:0000256" key="1">
    <source>
        <dbReference type="ARBA" id="ARBA00004651"/>
    </source>
</evidence>
<keyword evidence="5 8" id="KW-0812">Transmembrane</keyword>
<keyword evidence="13" id="KW-1185">Reference proteome</keyword>
<dbReference type="InterPro" id="IPR001367">
    <property type="entry name" value="Fe_dep_repressor"/>
</dbReference>
<sequence length="449" mass="49912">MEAFTLLQPTSIWDNLLAFWRFEDMNVLWVLVGSILLGMSASVIGAFAFLRKRSLIGDALAHAALPGVMMAFLLFQTRDPLVMFLGAAGSSFIGFFLIDWLPKNTKIKPDAALAITLSFFFALGLMLLSYIQGLNVENKSGLDKILFGQAAAMTQDDIRLLGYVAITILITVALFFHKLRLIAFNRTYAITIGMAVNRYELLLALLIVMSVVVGLQLVGVVLMAAVLLTPIAAARFWSGELSHMLILSAILGALSAIISTQISYMAPAMPTGPWMVVSLSILFILSLLFAPQKGLLKRFLEHKLLRQKVAEENILRTLYKLVERNKVDQLDFNHSDIQALRSVPTEILQKTLKTLCRKQLIESSSKGFRLTKSGLDLATQLTRRHRLWENYLNEHAELTPEQVHNQAERIEHILTDSQEKQLQAELENADSDPHGNPIPSQATLTGGKS</sequence>
<dbReference type="SUPFAM" id="SSF81345">
    <property type="entry name" value="ABC transporter involved in vitamin B12 uptake, BtuC"/>
    <property type="match status" value="1"/>
</dbReference>
<organism evidence="12 13">
    <name type="scientific">Thiomicrorhabdus lithotrophica</name>
    <dbReference type="NCBI Taxonomy" id="2949997"/>
    <lineage>
        <taxon>Bacteria</taxon>
        <taxon>Pseudomonadati</taxon>
        <taxon>Pseudomonadota</taxon>
        <taxon>Gammaproteobacteria</taxon>
        <taxon>Thiotrichales</taxon>
        <taxon>Piscirickettsiaceae</taxon>
        <taxon>Thiomicrorhabdus</taxon>
    </lineage>
</organism>
<feature type="transmembrane region" description="Helical" evidence="10">
    <location>
        <begin position="55"/>
        <end position="75"/>
    </location>
</feature>
<feature type="transmembrane region" description="Helical" evidence="10">
    <location>
        <begin position="81"/>
        <end position="101"/>
    </location>
</feature>
<feature type="compositionally biased region" description="Polar residues" evidence="9">
    <location>
        <begin position="438"/>
        <end position="449"/>
    </location>
</feature>
<evidence type="ECO:0000256" key="9">
    <source>
        <dbReference type="SAM" id="MobiDB-lite"/>
    </source>
</evidence>
<dbReference type="InterPro" id="IPR036388">
    <property type="entry name" value="WH-like_DNA-bd_sf"/>
</dbReference>
<keyword evidence="6 10" id="KW-1133">Transmembrane helix</keyword>
<feature type="transmembrane region" description="Helical" evidence="10">
    <location>
        <begin position="272"/>
        <end position="290"/>
    </location>
</feature>
<keyword evidence="7 10" id="KW-0472">Membrane</keyword>
<evidence type="ECO:0000256" key="7">
    <source>
        <dbReference type="ARBA" id="ARBA00023136"/>
    </source>
</evidence>
<evidence type="ECO:0000313" key="12">
    <source>
        <dbReference type="EMBL" id="WEJ61924.1"/>
    </source>
</evidence>
<dbReference type="InterPro" id="IPR022689">
    <property type="entry name" value="Iron_dep_repressor"/>
</dbReference>
<dbReference type="Pfam" id="PF02742">
    <property type="entry name" value="Fe_dep_repr_C"/>
    <property type="match status" value="1"/>
</dbReference>
<evidence type="ECO:0000259" key="11">
    <source>
        <dbReference type="Pfam" id="PF02742"/>
    </source>
</evidence>